<evidence type="ECO:0000313" key="4">
    <source>
        <dbReference type="Proteomes" id="UP000014216"/>
    </source>
</evidence>
<organism evidence="3 4">
    <name type="scientific">Desulfotignum phosphitoxidans DSM 13687</name>
    <dbReference type="NCBI Taxonomy" id="1286635"/>
    <lineage>
        <taxon>Bacteria</taxon>
        <taxon>Pseudomonadati</taxon>
        <taxon>Thermodesulfobacteriota</taxon>
        <taxon>Desulfobacteria</taxon>
        <taxon>Desulfobacterales</taxon>
        <taxon>Desulfobacteraceae</taxon>
        <taxon>Desulfotignum</taxon>
    </lineage>
</organism>
<feature type="transmembrane region" description="Helical" evidence="1">
    <location>
        <begin position="42"/>
        <end position="65"/>
    </location>
</feature>
<accession>S0G0E4</accession>
<comment type="caution">
    <text evidence="3">The sequence shown here is derived from an EMBL/GenBank/DDBJ whole genome shotgun (WGS) entry which is preliminary data.</text>
</comment>
<dbReference type="Proteomes" id="UP000014216">
    <property type="component" value="Unassembled WGS sequence"/>
</dbReference>
<evidence type="ECO:0000256" key="1">
    <source>
        <dbReference type="SAM" id="Phobius"/>
    </source>
</evidence>
<reference evidence="3 4" key="1">
    <citation type="journal article" date="2013" name="Genome Announc.">
        <title>Draft Genome Sequence of Desulfotignum phosphitoxidans DSM 13687 Strain FiPS-3.</title>
        <authorList>
            <person name="Poehlein A."/>
            <person name="Daniel R."/>
            <person name="Simeonova D.D."/>
        </authorList>
    </citation>
    <scope>NUCLEOTIDE SEQUENCE [LARGE SCALE GENOMIC DNA]</scope>
    <source>
        <strain evidence="3 4">DSM 13687</strain>
    </source>
</reference>
<evidence type="ECO:0000259" key="2">
    <source>
        <dbReference type="Pfam" id="PF09851"/>
    </source>
</evidence>
<evidence type="ECO:0000313" key="3">
    <source>
        <dbReference type="EMBL" id="EMS80370.1"/>
    </source>
</evidence>
<proteinExistence type="predicted"/>
<keyword evidence="1" id="KW-0812">Transmembrane</keyword>
<protein>
    <submittedName>
        <fullName evidence="3">Membrane protein, DUF2078</fullName>
    </submittedName>
</protein>
<sequence length="110" mass="12455">MKNKFFTFFISVIPVVLITFFSGCSHRPVDRSMGGWGHMMGYGGYGGIFMWILLIIIVAVILYFVMNRGKTTGTSTGSQKESPSEILKKRYAKGEITKEEFDKLKKDIET</sequence>
<keyword evidence="1" id="KW-1133">Transmembrane helix</keyword>
<feature type="transmembrane region" description="Helical" evidence="1">
    <location>
        <begin position="5"/>
        <end position="22"/>
    </location>
</feature>
<dbReference type="RefSeq" id="WP_006964604.1">
    <property type="nucleotide sequence ID" value="NZ_APJX01000002.1"/>
</dbReference>
<dbReference type="AlphaFoldDB" id="S0G0E4"/>
<dbReference type="EMBL" id="APJX01000002">
    <property type="protein sequence ID" value="EMS80370.1"/>
    <property type="molecule type" value="Genomic_DNA"/>
</dbReference>
<keyword evidence="1" id="KW-0472">Membrane</keyword>
<dbReference type="PROSITE" id="PS51257">
    <property type="entry name" value="PROKAR_LIPOPROTEIN"/>
    <property type="match status" value="1"/>
</dbReference>
<dbReference type="Pfam" id="PF09851">
    <property type="entry name" value="SHOCT"/>
    <property type="match status" value="1"/>
</dbReference>
<keyword evidence="4" id="KW-1185">Reference proteome</keyword>
<name>S0G0E4_9BACT</name>
<dbReference type="InterPro" id="IPR018649">
    <property type="entry name" value="SHOCT"/>
</dbReference>
<gene>
    <name evidence="3" type="ORF">Dpo_2c00580</name>
</gene>
<feature type="domain" description="SHOCT" evidence="2">
    <location>
        <begin position="85"/>
        <end position="108"/>
    </location>
</feature>
<dbReference type="PATRIC" id="fig|1286635.3.peg.1023"/>